<keyword evidence="3" id="KW-1185">Reference proteome</keyword>
<dbReference type="InterPro" id="IPR055577">
    <property type="entry name" value="DUF7153"/>
</dbReference>
<accession>A0A914QV76</accession>
<evidence type="ECO:0000313" key="4">
    <source>
        <dbReference type="WBParaSite" id="PDA_v2.g789.t1"/>
    </source>
</evidence>
<dbReference type="AlphaFoldDB" id="A0A914QV76"/>
<sequence>MQNGKIRTFGYVLLCEFGNILHPSNTIQALDMCERLRARNCGHIALYQVQCNYGQPPIYSHPTTSIISNHSSPTTLAPWGSPPMSQQQRSSPKLNQRRNNFRNPMLRGYSQDVESTTETTNRRRSALLRLRGDHSIGYDMDEPTIIPINSNGNGGNVATNNHSRFNNYQQFEELA</sequence>
<organism evidence="3 4">
    <name type="scientific">Panagrolaimus davidi</name>
    <dbReference type="NCBI Taxonomy" id="227884"/>
    <lineage>
        <taxon>Eukaryota</taxon>
        <taxon>Metazoa</taxon>
        <taxon>Ecdysozoa</taxon>
        <taxon>Nematoda</taxon>
        <taxon>Chromadorea</taxon>
        <taxon>Rhabditida</taxon>
        <taxon>Tylenchina</taxon>
        <taxon>Panagrolaimomorpha</taxon>
        <taxon>Panagrolaimoidea</taxon>
        <taxon>Panagrolaimidae</taxon>
        <taxon>Panagrolaimus</taxon>
    </lineage>
</organism>
<evidence type="ECO:0000259" key="2">
    <source>
        <dbReference type="Pfam" id="PF23672"/>
    </source>
</evidence>
<protein>
    <recommendedName>
        <fullName evidence="2">DUF7153 domain-containing protein</fullName>
    </recommendedName>
</protein>
<feature type="compositionally biased region" description="Low complexity" evidence="1">
    <location>
        <begin position="82"/>
        <end position="92"/>
    </location>
</feature>
<feature type="region of interest" description="Disordered" evidence="1">
    <location>
        <begin position="69"/>
        <end position="105"/>
    </location>
</feature>
<reference evidence="4" key="1">
    <citation type="submission" date="2022-11" db="UniProtKB">
        <authorList>
            <consortium name="WormBaseParasite"/>
        </authorList>
    </citation>
    <scope>IDENTIFICATION</scope>
</reference>
<dbReference type="WBParaSite" id="PDA_v2.g789.t1">
    <property type="protein sequence ID" value="PDA_v2.g789.t1"/>
    <property type="gene ID" value="PDA_v2.g789"/>
</dbReference>
<feature type="domain" description="DUF7153" evidence="2">
    <location>
        <begin position="7"/>
        <end position="49"/>
    </location>
</feature>
<evidence type="ECO:0000256" key="1">
    <source>
        <dbReference type="SAM" id="MobiDB-lite"/>
    </source>
</evidence>
<proteinExistence type="predicted"/>
<evidence type="ECO:0000313" key="3">
    <source>
        <dbReference type="Proteomes" id="UP000887578"/>
    </source>
</evidence>
<dbReference type="Proteomes" id="UP000887578">
    <property type="component" value="Unplaced"/>
</dbReference>
<name>A0A914QV76_9BILA</name>
<dbReference type="Pfam" id="PF23672">
    <property type="entry name" value="DUF7153"/>
    <property type="match status" value="1"/>
</dbReference>